<evidence type="ECO:0000313" key="7">
    <source>
        <dbReference type="EnsemblMetazoa" id="XP_014249263.1"/>
    </source>
</evidence>
<keyword evidence="4" id="KW-1133">Transmembrane helix</keyword>
<keyword evidence="4" id="KW-0472">Membrane</keyword>
<dbReference type="CDD" id="cd06592">
    <property type="entry name" value="GH31_NET37"/>
    <property type="match status" value="1"/>
</dbReference>
<dbReference type="Pfam" id="PF21365">
    <property type="entry name" value="Glyco_hydro_31_3rd"/>
    <property type="match status" value="1"/>
</dbReference>
<evidence type="ECO:0000259" key="6">
    <source>
        <dbReference type="Pfam" id="PF21365"/>
    </source>
</evidence>
<keyword evidence="4" id="KW-0812">Transmembrane</keyword>
<dbReference type="InterPro" id="IPR013780">
    <property type="entry name" value="Glyco_hydro_b"/>
</dbReference>
<dbReference type="Pfam" id="PF01055">
    <property type="entry name" value="Glyco_hydro_31_2nd"/>
    <property type="match status" value="1"/>
</dbReference>
<dbReference type="InterPro" id="IPR048395">
    <property type="entry name" value="Glyco_hydro_31_C"/>
</dbReference>
<evidence type="ECO:0000256" key="2">
    <source>
        <dbReference type="RuleBase" id="RU361185"/>
    </source>
</evidence>
<feature type="domain" description="Glycoside hydrolase family 31 TIM barrel" evidence="5">
    <location>
        <begin position="457"/>
        <end position="714"/>
    </location>
</feature>
<organism evidence="7 8">
    <name type="scientific">Cimex lectularius</name>
    <name type="common">Bed bug</name>
    <name type="synonym">Acanthia lectularia</name>
    <dbReference type="NCBI Taxonomy" id="79782"/>
    <lineage>
        <taxon>Eukaryota</taxon>
        <taxon>Metazoa</taxon>
        <taxon>Ecdysozoa</taxon>
        <taxon>Arthropoda</taxon>
        <taxon>Hexapoda</taxon>
        <taxon>Insecta</taxon>
        <taxon>Pterygota</taxon>
        <taxon>Neoptera</taxon>
        <taxon>Paraneoptera</taxon>
        <taxon>Hemiptera</taxon>
        <taxon>Heteroptera</taxon>
        <taxon>Panheteroptera</taxon>
        <taxon>Cimicomorpha</taxon>
        <taxon>Cimicidae</taxon>
        <taxon>Cimex</taxon>
    </lineage>
</organism>
<dbReference type="InterPro" id="IPR017853">
    <property type="entry name" value="GH"/>
</dbReference>
<accession>A0A8I6RPT1</accession>
<dbReference type="SUPFAM" id="SSF51011">
    <property type="entry name" value="Glycosyl hydrolase domain"/>
    <property type="match status" value="1"/>
</dbReference>
<dbReference type="Proteomes" id="UP000494040">
    <property type="component" value="Unassembled WGS sequence"/>
</dbReference>
<dbReference type="Gene3D" id="2.60.40.1180">
    <property type="entry name" value="Golgi alpha-mannosidase II"/>
    <property type="match status" value="1"/>
</dbReference>
<evidence type="ECO:0008006" key="9">
    <source>
        <dbReference type="Google" id="ProtNLM"/>
    </source>
</evidence>
<protein>
    <recommendedName>
        <fullName evidence="9">Family 31 glucosidase KIAA1161</fullName>
    </recommendedName>
</protein>
<feature type="region of interest" description="Disordered" evidence="3">
    <location>
        <begin position="1"/>
        <end position="114"/>
    </location>
</feature>
<dbReference type="Gene3D" id="3.20.20.80">
    <property type="entry name" value="Glycosidases"/>
    <property type="match status" value="1"/>
</dbReference>
<dbReference type="InterPro" id="IPR050985">
    <property type="entry name" value="Alpha-glycosidase_related"/>
</dbReference>
<name>A0A8I6RPT1_CIMLE</name>
<evidence type="ECO:0000259" key="5">
    <source>
        <dbReference type="Pfam" id="PF01055"/>
    </source>
</evidence>
<reference evidence="7" key="1">
    <citation type="submission" date="2022-01" db="UniProtKB">
        <authorList>
            <consortium name="EnsemblMetazoa"/>
        </authorList>
    </citation>
    <scope>IDENTIFICATION</scope>
</reference>
<sequence length="844" mass="95995">MDEDIQQKQQLGLLNRRNSISLPAGLNNMEPVEYDPQLTPESARHDGYETSDTFSDGGISDAESSIPEMEARKLPLTPGRNARKKSVMPGLHSLSKTDVDDNRSDITDLDDHSPGNSITSVNSISSLLKEKLLMTFPRALKRRKKPKEYKLRVFVTMLFFAIVFLVTFAHIFYHQQVLQRAYFEKIRFNKEERIVRLYNNEGVEIALGYLGVDLRGDDRVHQCLPQDQKKDIVCLEWMHRARLYLSYSQMEIKGQKGDFRCYRFTWESLHPNTQLTDCFENGKQHGHWYGGGRTLGMAWPVELGQVEMSAFVTGHIGRHRWGSVLKRYFINSRGVAISVDSETPLYVSINAERETRLCLQARQDDFAYVTHKGLPKLNYSVCTSSNMKLLHSFLSEKSLWDGLTKSDAEAINSLVYEPVWQIAPRDKLLLTQSAIANYTDSVNDLGFLRQGYVLLNEHWQVHVGDLTLDKERFPTMEETIDIIHRRGFRIALTIQPFISTESKNFAVAVEKGLLITERGSEQLRKVPALTRYKSVSSAGMLDVTNNETIPWMHAQLTDLLEKYKVDSFYLDMGTAYDMPQYYQLKQNLTNPDLYKTLFTNKMSNRIRVLGVSGAISRPPAPVFVSLPTLSSTWESLQVIIPTILTYGIVGYPFLMPGPVGGDYLPSYDQDGSNITFRGLGIGDHKVSDSHLPNKELYIRWLQLATFLPVIRYSHLPSDYVSDNQVLEQAKVLTALRLQTVNPLLNKLILEALNTGVPLIRPLWMLDPSDSACHLVVDEFSVGDELIVAPILSKGTFEREVYLPAGVWKDGIDGSLRKGSRWLHSYKVPGDKIAYFVKMPDNTRF</sequence>
<keyword evidence="2" id="KW-0326">Glycosidase</keyword>
<keyword evidence="2" id="KW-0378">Hydrolase</keyword>
<dbReference type="PANTHER" id="PTHR43053:SF6">
    <property type="entry name" value="SITS-BINDING PROTEIN"/>
    <property type="match status" value="1"/>
</dbReference>
<evidence type="ECO:0000256" key="3">
    <source>
        <dbReference type="SAM" id="MobiDB-lite"/>
    </source>
</evidence>
<dbReference type="AlphaFoldDB" id="A0A8I6RPT1"/>
<dbReference type="PANTHER" id="PTHR43053">
    <property type="entry name" value="GLYCOSIDASE FAMILY 31"/>
    <property type="match status" value="1"/>
</dbReference>
<dbReference type="RefSeq" id="XP_014249263.1">
    <property type="nucleotide sequence ID" value="XM_014393777.2"/>
</dbReference>
<feature type="transmembrane region" description="Helical" evidence="4">
    <location>
        <begin position="151"/>
        <end position="173"/>
    </location>
</feature>
<comment type="similarity">
    <text evidence="1 2">Belongs to the glycosyl hydrolase 31 family.</text>
</comment>
<dbReference type="GeneID" id="106666519"/>
<dbReference type="OMA" id="PFHCLED"/>
<keyword evidence="8" id="KW-1185">Reference proteome</keyword>
<evidence type="ECO:0000256" key="4">
    <source>
        <dbReference type="SAM" id="Phobius"/>
    </source>
</evidence>
<dbReference type="EnsemblMetazoa" id="XM_014393777.2">
    <property type="protein sequence ID" value="XP_014249263.1"/>
    <property type="gene ID" value="LOC106666519"/>
</dbReference>
<dbReference type="GO" id="GO:0004553">
    <property type="term" value="F:hydrolase activity, hydrolyzing O-glycosyl compounds"/>
    <property type="evidence" value="ECO:0007669"/>
    <property type="project" value="InterPro"/>
</dbReference>
<dbReference type="GO" id="GO:0005975">
    <property type="term" value="P:carbohydrate metabolic process"/>
    <property type="evidence" value="ECO:0007669"/>
    <property type="project" value="InterPro"/>
</dbReference>
<proteinExistence type="inferred from homology"/>
<feature type="domain" description="Glycosyl hydrolase family 31 C-terminal" evidence="6">
    <location>
        <begin position="755"/>
        <end position="837"/>
    </location>
</feature>
<dbReference type="KEGG" id="clec:106666519"/>
<dbReference type="SUPFAM" id="SSF51445">
    <property type="entry name" value="(Trans)glycosidases"/>
    <property type="match status" value="1"/>
</dbReference>
<feature type="compositionally biased region" description="Polar residues" evidence="3">
    <location>
        <begin position="7"/>
        <end position="21"/>
    </location>
</feature>
<evidence type="ECO:0000313" key="8">
    <source>
        <dbReference type="Proteomes" id="UP000494040"/>
    </source>
</evidence>
<evidence type="ECO:0000256" key="1">
    <source>
        <dbReference type="ARBA" id="ARBA00007806"/>
    </source>
</evidence>
<feature type="compositionally biased region" description="Basic and acidic residues" evidence="3">
    <location>
        <begin position="95"/>
        <end position="113"/>
    </location>
</feature>
<dbReference type="InterPro" id="IPR000322">
    <property type="entry name" value="Glyco_hydro_31_TIM"/>
</dbReference>
<dbReference type="OrthoDB" id="10070917at2759"/>